<keyword evidence="3" id="KW-0804">Transcription</keyword>
<dbReference type="EMBL" id="JAAIKZ010000007">
    <property type="protein sequence ID" value="NEX73764.1"/>
    <property type="molecule type" value="Genomic_DNA"/>
</dbReference>
<evidence type="ECO:0000313" key="6">
    <source>
        <dbReference type="Proteomes" id="UP000480681"/>
    </source>
</evidence>
<dbReference type="Gene3D" id="1.10.260.40">
    <property type="entry name" value="lambda repressor-like DNA-binding domains"/>
    <property type="match status" value="1"/>
</dbReference>
<proteinExistence type="predicted"/>
<protein>
    <submittedName>
        <fullName evidence="5">LacI family transcriptional regulator</fullName>
    </submittedName>
</protein>
<dbReference type="PROSITE" id="PS50932">
    <property type="entry name" value="HTH_LACI_2"/>
    <property type="match status" value="1"/>
</dbReference>
<evidence type="ECO:0000313" key="5">
    <source>
        <dbReference type="EMBL" id="NEX73764.1"/>
    </source>
</evidence>
<dbReference type="InterPro" id="IPR046335">
    <property type="entry name" value="LacI/GalR-like_sensor"/>
</dbReference>
<gene>
    <name evidence="5" type="ORF">G4911_03180</name>
</gene>
<dbReference type="GO" id="GO:0003700">
    <property type="term" value="F:DNA-binding transcription factor activity"/>
    <property type="evidence" value="ECO:0007669"/>
    <property type="project" value="TreeGrafter"/>
</dbReference>
<feature type="domain" description="HTH lacI-type" evidence="4">
    <location>
        <begin position="2"/>
        <end position="56"/>
    </location>
</feature>
<dbReference type="AlphaFoldDB" id="A0AAW9Y7R7"/>
<dbReference type="SUPFAM" id="SSF53822">
    <property type="entry name" value="Periplasmic binding protein-like I"/>
    <property type="match status" value="1"/>
</dbReference>
<dbReference type="PANTHER" id="PTHR30146">
    <property type="entry name" value="LACI-RELATED TRANSCRIPTIONAL REPRESSOR"/>
    <property type="match status" value="1"/>
</dbReference>
<evidence type="ECO:0000256" key="2">
    <source>
        <dbReference type="ARBA" id="ARBA00023125"/>
    </source>
</evidence>
<dbReference type="CDD" id="cd01392">
    <property type="entry name" value="HTH_LacI"/>
    <property type="match status" value="1"/>
</dbReference>
<keyword evidence="2" id="KW-0238">DNA-binding</keyword>
<evidence type="ECO:0000256" key="1">
    <source>
        <dbReference type="ARBA" id="ARBA00023015"/>
    </source>
</evidence>
<dbReference type="InterPro" id="IPR028082">
    <property type="entry name" value="Peripla_BP_I"/>
</dbReference>
<dbReference type="RefSeq" id="WP_163147465.1">
    <property type="nucleotide sequence ID" value="NZ_JAAIKZ010000007.1"/>
</dbReference>
<dbReference type="InterPro" id="IPR000843">
    <property type="entry name" value="HTH_LacI"/>
</dbReference>
<dbReference type="Pfam" id="PF13377">
    <property type="entry name" value="Peripla_BP_3"/>
    <property type="match status" value="1"/>
</dbReference>
<keyword evidence="1" id="KW-0805">Transcription regulation</keyword>
<dbReference type="Proteomes" id="UP000480681">
    <property type="component" value="Unassembled WGS sequence"/>
</dbReference>
<dbReference type="Pfam" id="PF00356">
    <property type="entry name" value="LacI"/>
    <property type="match status" value="1"/>
</dbReference>
<comment type="caution">
    <text evidence="5">The sequence shown here is derived from an EMBL/GenBank/DDBJ whole genome shotgun (WGS) entry which is preliminary data.</text>
</comment>
<reference evidence="5 6" key="1">
    <citation type="submission" date="2020-02" db="EMBL/GenBank/DDBJ databases">
        <title>Genome sequencing of Aeromonas rivipollensis.</title>
        <authorList>
            <person name="Fono-Tamo Ubani E.K."/>
            <person name="Lekota K.E."/>
        </authorList>
    </citation>
    <scope>NUCLEOTIDE SEQUENCE [LARGE SCALE GENOMIC DNA]</scope>
    <source>
        <strain evidence="5 6">G87</strain>
    </source>
</reference>
<dbReference type="SUPFAM" id="SSF47413">
    <property type="entry name" value="lambda repressor-like DNA-binding domains"/>
    <property type="match status" value="1"/>
</dbReference>
<sequence length="337" mass="37320">MATINDICRITGFSKATVSRAINETGQVKESTRKVIHAAMQQLNFRPNLVAQALANKSGNSIGLVVSDFDGAHFGHLLKNAALVADQTNKQLIVTDGHNEPEREKQAIYSLVDRRCSVLIVYTRHMTEIDMLSIQQEIGLPIIFIGRSLPSHCGYSIYFDNEHATKQAVSHLHSLGHTRIAYFGPPAITPTGIVRMDTYRKMLLEWGIEYQEHWYQCSSFNIAEGYRAAKQYLTKGGGCSALFAASDSIAFGAMQAFREAGLLLPNDMSIASIDDEEISAYLSPPLTTYRLPLTEMVHHAMAVALKLMDGQEVPFESKVFRGELKIRSSGITYITSS</sequence>
<dbReference type="CDD" id="cd06270">
    <property type="entry name" value="PBP1_GalS-like"/>
    <property type="match status" value="1"/>
</dbReference>
<dbReference type="InterPro" id="IPR010982">
    <property type="entry name" value="Lambda_DNA-bd_dom_sf"/>
</dbReference>
<name>A0AAW9Y7R7_9GAMM</name>
<organism evidence="5 6">
    <name type="scientific">Aeromonas rivipollensis</name>
    <dbReference type="NCBI Taxonomy" id="948519"/>
    <lineage>
        <taxon>Bacteria</taxon>
        <taxon>Pseudomonadati</taxon>
        <taxon>Pseudomonadota</taxon>
        <taxon>Gammaproteobacteria</taxon>
        <taxon>Aeromonadales</taxon>
        <taxon>Aeromonadaceae</taxon>
        <taxon>Aeromonas</taxon>
    </lineage>
</organism>
<accession>A0AAW9Y7R7</accession>
<dbReference type="GO" id="GO:0000976">
    <property type="term" value="F:transcription cis-regulatory region binding"/>
    <property type="evidence" value="ECO:0007669"/>
    <property type="project" value="TreeGrafter"/>
</dbReference>
<dbReference type="SMART" id="SM00354">
    <property type="entry name" value="HTH_LACI"/>
    <property type="match status" value="1"/>
</dbReference>
<evidence type="ECO:0000259" key="4">
    <source>
        <dbReference type="PROSITE" id="PS50932"/>
    </source>
</evidence>
<evidence type="ECO:0000256" key="3">
    <source>
        <dbReference type="ARBA" id="ARBA00023163"/>
    </source>
</evidence>
<dbReference type="Gene3D" id="3.40.50.2300">
    <property type="match status" value="2"/>
</dbReference>
<dbReference type="PANTHER" id="PTHR30146:SF67">
    <property type="entry name" value="HTH-TYPE TRANSCRIPTIONAL REGULATOR ASCG"/>
    <property type="match status" value="1"/>
</dbReference>